<dbReference type="Proteomes" id="UP001180020">
    <property type="component" value="Unassembled WGS sequence"/>
</dbReference>
<reference evidence="2" key="1">
    <citation type="journal article" date="2023" name="Nat. Commun.">
        <title>Diploid and tetraploid genomes of Acorus and the evolution of monocots.</title>
        <authorList>
            <person name="Ma L."/>
            <person name="Liu K.W."/>
            <person name="Li Z."/>
            <person name="Hsiao Y.Y."/>
            <person name="Qi Y."/>
            <person name="Fu T."/>
            <person name="Tang G.D."/>
            <person name="Zhang D."/>
            <person name="Sun W.H."/>
            <person name="Liu D.K."/>
            <person name="Li Y."/>
            <person name="Chen G.Z."/>
            <person name="Liu X.D."/>
            <person name="Liao X.Y."/>
            <person name="Jiang Y.T."/>
            <person name="Yu X."/>
            <person name="Hao Y."/>
            <person name="Huang J."/>
            <person name="Zhao X.W."/>
            <person name="Ke S."/>
            <person name="Chen Y.Y."/>
            <person name="Wu W.L."/>
            <person name="Hsu J.L."/>
            <person name="Lin Y.F."/>
            <person name="Huang M.D."/>
            <person name="Li C.Y."/>
            <person name="Huang L."/>
            <person name="Wang Z.W."/>
            <person name="Zhao X."/>
            <person name="Zhong W.Y."/>
            <person name="Peng D.H."/>
            <person name="Ahmad S."/>
            <person name="Lan S."/>
            <person name="Zhang J.S."/>
            <person name="Tsai W.C."/>
            <person name="Van de Peer Y."/>
            <person name="Liu Z.J."/>
        </authorList>
    </citation>
    <scope>NUCLEOTIDE SEQUENCE</scope>
    <source>
        <strain evidence="2">CP</strain>
    </source>
</reference>
<keyword evidence="3" id="KW-1185">Reference proteome</keyword>
<gene>
    <name evidence="2" type="ORF">QJS10_CPB13g01327</name>
</gene>
<comment type="caution">
    <text evidence="2">The sequence shown here is derived from an EMBL/GenBank/DDBJ whole genome shotgun (WGS) entry which is preliminary data.</text>
</comment>
<sequence>MAEVKHHHHLFHHKKDKGELAEVDYAREEKHHKHLGCRRLCTAREASVEERSQECAQAQDQVGNRDSRGSRQRRLCLP</sequence>
<evidence type="ECO:0000256" key="1">
    <source>
        <dbReference type="SAM" id="MobiDB-lite"/>
    </source>
</evidence>
<reference evidence="2" key="2">
    <citation type="submission" date="2023-06" db="EMBL/GenBank/DDBJ databases">
        <authorList>
            <person name="Ma L."/>
            <person name="Liu K.-W."/>
            <person name="Li Z."/>
            <person name="Hsiao Y.-Y."/>
            <person name="Qi Y."/>
            <person name="Fu T."/>
            <person name="Tang G."/>
            <person name="Zhang D."/>
            <person name="Sun W.-H."/>
            <person name="Liu D.-K."/>
            <person name="Li Y."/>
            <person name="Chen G.-Z."/>
            <person name="Liu X.-D."/>
            <person name="Liao X.-Y."/>
            <person name="Jiang Y.-T."/>
            <person name="Yu X."/>
            <person name="Hao Y."/>
            <person name="Huang J."/>
            <person name="Zhao X.-W."/>
            <person name="Ke S."/>
            <person name="Chen Y.-Y."/>
            <person name="Wu W.-L."/>
            <person name="Hsu J.-L."/>
            <person name="Lin Y.-F."/>
            <person name="Huang M.-D."/>
            <person name="Li C.-Y."/>
            <person name="Huang L."/>
            <person name="Wang Z.-W."/>
            <person name="Zhao X."/>
            <person name="Zhong W.-Y."/>
            <person name="Peng D.-H."/>
            <person name="Ahmad S."/>
            <person name="Lan S."/>
            <person name="Zhang J.-S."/>
            <person name="Tsai W.-C."/>
            <person name="Van De Peer Y."/>
            <person name="Liu Z.-J."/>
        </authorList>
    </citation>
    <scope>NUCLEOTIDE SEQUENCE</scope>
    <source>
        <strain evidence="2">CP</strain>
        <tissue evidence="2">Leaves</tissue>
    </source>
</reference>
<evidence type="ECO:0000313" key="2">
    <source>
        <dbReference type="EMBL" id="KAK1300294.1"/>
    </source>
</evidence>
<accession>A0AAV9DHP0</accession>
<name>A0AAV9DHP0_ACOCL</name>
<protein>
    <submittedName>
        <fullName evidence="2">Uncharacterized protein</fullName>
    </submittedName>
</protein>
<evidence type="ECO:0000313" key="3">
    <source>
        <dbReference type="Proteomes" id="UP001180020"/>
    </source>
</evidence>
<feature type="region of interest" description="Disordered" evidence="1">
    <location>
        <begin position="55"/>
        <end position="78"/>
    </location>
</feature>
<dbReference type="AlphaFoldDB" id="A0AAV9DHP0"/>
<dbReference type="EMBL" id="JAUJYO010000013">
    <property type="protein sequence ID" value="KAK1300294.1"/>
    <property type="molecule type" value="Genomic_DNA"/>
</dbReference>
<proteinExistence type="predicted"/>
<organism evidence="2 3">
    <name type="scientific">Acorus calamus</name>
    <name type="common">Sweet flag</name>
    <dbReference type="NCBI Taxonomy" id="4465"/>
    <lineage>
        <taxon>Eukaryota</taxon>
        <taxon>Viridiplantae</taxon>
        <taxon>Streptophyta</taxon>
        <taxon>Embryophyta</taxon>
        <taxon>Tracheophyta</taxon>
        <taxon>Spermatophyta</taxon>
        <taxon>Magnoliopsida</taxon>
        <taxon>Liliopsida</taxon>
        <taxon>Acoraceae</taxon>
        <taxon>Acorus</taxon>
    </lineage>
</organism>